<dbReference type="Proteomes" id="UP001432202">
    <property type="component" value="Chromosome"/>
</dbReference>
<keyword evidence="2" id="KW-1185">Reference proteome</keyword>
<protein>
    <submittedName>
        <fullName evidence="1">TIGR00266 family protein</fullName>
    </submittedName>
</protein>
<dbReference type="InterPro" id="IPR036983">
    <property type="entry name" value="AIM24_sf"/>
</dbReference>
<gene>
    <name evidence="1" type="ORF">V6M85_03100</name>
</gene>
<organism evidence="1 2">
    <name type="scientific">Sulfolobus tengchongensis</name>
    <dbReference type="NCBI Taxonomy" id="207809"/>
    <lineage>
        <taxon>Archaea</taxon>
        <taxon>Thermoproteota</taxon>
        <taxon>Thermoprotei</taxon>
        <taxon>Sulfolobales</taxon>
        <taxon>Sulfolobaceae</taxon>
        <taxon>Sulfolobus</taxon>
    </lineage>
</organism>
<dbReference type="SUPFAM" id="SSF51219">
    <property type="entry name" value="TRAP-like"/>
    <property type="match status" value="1"/>
</dbReference>
<dbReference type="InterPro" id="IPR002838">
    <property type="entry name" value="AIM24"/>
</dbReference>
<reference evidence="1 2" key="1">
    <citation type="submission" date="2024-02" db="EMBL/GenBank/DDBJ databases">
        <title>STSV induces naive adaptation in Sulfolobus.</title>
        <authorList>
            <person name="Xiang X."/>
            <person name="Song M."/>
        </authorList>
    </citation>
    <scope>NUCLEOTIDE SEQUENCE [LARGE SCALE GENOMIC DNA]</scope>
    <source>
        <strain evidence="1 2">RT2</strain>
    </source>
</reference>
<dbReference type="Gene3D" id="3.60.160.10">
    <property type="entry name" value="Mitochondrial biogenesis AIM24"/>
    <property type="match status" value="1"/>
</dbReference>
<dbReference type="RefSeq" id="WP_338602860.1">
    <property type="nucleotide sequence ID" value="NZ_CP146016.1"/>
</dbReference>
<dbReference type="InterPro" id="IPR016031">
    <property type="entry name" value="Trp_RNA-bd_attenuator-like_dom"/>
</dbReference>
<dbReference type="EMBL" id="CP146016">
    <property type="protein sequence ID" value="WWQ61085.1"/>
    <property type="molecule type" value="Genomic_DNA"/>
</dbReference>
<name>A0AAX4L1R1_9CREN</name>
<evidence type="ECO:0000313" key="2">
    <source>
        <dbReference type="Proteomes" id="UP001432202"/>
    </source>
</evidence>
<dbReference type="PANTHER" id="PTHR43657:SF1">
    <property type="entry name" value="ALTERED INHERITANCE OF MITOCHONDRIA PROTEIN 24, MITOCHONDRIAL"/>
    <property type="match status" value="1"/>
</dbReference>
<dbReference type="NCBIfam" id="TIGR00266">
    <property type="entry name" value="TIGR00266 family protein"/>
    <property type="match status" value="1"/>
</dbReference>
<accession>A0AAX4L1R1</accession>
<dbReference type="PANTHER" id="PTHR43657">
    <property type="entry name" value="TRYPTOPHAN RNA-BINDING ATTENUATOR PROTEIN-LIKE PROTEIN"/>
    <property type="match status" value="1"/>
</dbReference>
<dbReference type="Pfam" id="PF01987">
    <property type="entry name" value="AIM24"/>
    <property type="match status" value="1"/>
</dbReference>
<dbReference type="AlphaFoldDB" id="A0AAX4L1R1"/>
<sequence>MPEYEILGHDIQYLKVILSEGETIYADAGHMVAKQSSVEMKTRLRGGFFGGLKRALSGGSFFVTEFYGPGEVYLSGIFPGNIIQIPLQGNGILAEPHTFLSAESSVNYSEKLDKLTVGWLGGEGLFLAKFKGNGNLFLHSYGDVIIKDLADGETMQVEASHLMAFEEGMKYSVQTVGGLRSIFFAHEGLFFVTVTGPGRIWMHTLTAQQLAQAIQPFLPQGQQGGVNFQGGFQI</sequence>
<dbReference type="GeneID" id="89335722"/>
<evidence type="ECO:0000313" key="1">
    <source>
        <dbReference type="EMBL" id="WWQ61085.1"/>
    </source>
</evidence>
<proteinExistence type="predicted"/>